<name>A0A5C1QL06_9SPIO</name>
<protein>
    <submittedName>
        <fullName evidence="1">Type II toxin-antitoxin system VapB family antitoxin</fullName>
    </submittedName>
</protein>
<sequence length="66" mass="7747">MATNLAIDDQLLVLAQNVAGIKTKKETVNQALKEFVQRRQQEDIIDLFGEIDYDDDYDYKKLRDRN</sequence>
<dbReference type="OrthoDB" id="9805830at2"/>
<dbReference type="EMBL" id="CP036150">
    <property type="protein sequence ID" value="QEN06832.1"/>
    <property type="molecule type" value="Genomic_DNA"/>
</dbReference>
<dbReference type="Proteomes" id="UP000324209">
    <property type="component" value="Chromosome"/>
</dbReference>
<gene>
    <name evidence="1" type="ORF">EXM22_02050</name>
</gene>
<dbReference type="AlphaFoldDB" id="A0A5C1QL06"/>
<keyword evidence="2" id="KW-1185">Reference proteome</keyword>
<dbReference type="Pfam" id="PF09957">
    <property type="entry name" value="VapB_antitoxin"/>
    <property type="match status" value="1"/>
</dbReference>
<dbReference type="KEGG" id="ock:EXM22_02050"/>
<proteinExistence type="predicted"/>
<accession>A0A5C1QL06</accession>
<organism evidence="1 2">
    <name type="scientific">Oceanispirochaeta crateris</name>
    <dbReference type="NCBI Taxonomy" id="2518645"/>
    <lineage>
        <taxon>Bacteria</taxon>
        <taxon>Pseudomonadati</taxon>
        <taxon>Spirochaetota</taxon>
        <taxon>Spirochaetia</taxon>
        <taxon>Spirochaetales</taxon>
        <taxon>Spirochaetaceae</taxon>
        <taxon>Oceanispirochaeta</taxon>
    </lineage>
</organism>
<evidence type="ECO:0000313" key="2">
    <source>
        <dbReference type="Proteomes" id="UP000324209"/>
    </source>
</evidence>
<reference evidence="1 2" key="1">
    <citation type="submission" date="2019-02" db="EMBL/GenBank/DDBJ databases">
        <title>Complete Genome Sequence and Methylome Analysis of free living Spirochaetas.</title>
        <authorList>
            <person name="Fomenkov A."/>
            <person name="Dubinina G."/>
            <person name="Leshcheva N."/>
            <person name="Mikheeva N."/>
            <person name="Grabovich M."/>
            <person name="Vincze T."/>
            <person name="Roberts R.J."/>
        </authorList>
    </citation>
    <scope>NUCLEOTIDE SEQUENCE [LARGE SCALE GENOMIC DNA]</scope>
    <source>
        <strain evidence="1 2">K2</strain>
    </source>
</reference>
<dbReference type="RefSeq" id="WP_149484915.1">
    <property type="nucleotide sequence ID" value="NZ_CP036150.1"/>
</dbReference>
<evidence type="ECO:0000313" key="1">
    <source>
        <dbReference type="EMBL" id="QEN06832.1"/>
    </source>
</evidence>
<dbReference type="InterPro" id="IPR019239">
    <property type="entry name" value="VapB_antitoxin"/>
</dbReference>